<dbReference type="SUPFAM" id="SSF53756">
    <property type="entry name" value="UDP-Glycosyltransferase/glycogen phosphorylase"/>
    <property type="match status" value="1"/>
</dbReference>
<sequence length="565" mass="63764">MYTVIPSDCCKFSRKRPAMAAINHFQRDTSLFLRPSYLSLLILLMVTSQSCNGARFLMPSTGLIRTASHHIALTTITQELVQRGHEVTLLIIDNQNVGGLLPDSYTSKITLPNSMTDEELTEAAYVHSTIPELTNKTFLEVIQDPRPWTMLHLHSFGCFELFKNVDIMEQLQRERFDKMITYPILDVCDIVLAAYLDIPYIVLTGTRRVPAFHEGMLGIPTPVSYVPFSLGTPELGDRMTFIQRVKNAVAFYGMHSISEYFTVYRLIGQLQRTYGIRTDLTPWQMISRAELWLCHNTWALEYPRPIAPNWIPIPGLTIKKPKPLPEDLETFVQGSGEHGFIVFTLGSSSKALGSDALNDIFSKVFSELPQRILWRYVGPTPRYLGNNTLISDWLPQNDLLAHPKARMLIYHGGSAGIHEAVHHGVPMLLMPIGGDQPSNAHLVAAKGMGLVLDPNNLNEDEIRTSISTLLNDESYKVNVKMGSGILRDRLASPLDTAVFWIEHVVKYGGDHLRLRSTEMGFIQLNSLDVAAFLVVLFLIIIYIDYLVIRGCYRCVCKRTRKQKSD</sequence>
<evidence type="ECO:0008006" key="7">
    <source>
        <dbReference type="Google" id="ProtNLM"/>
    </source>
</evidence>
<dbReference type="PANTHER" id="PTHR48043:SF145">
    <property type="entry name" value="FI06409P-RELATED"/>
    <property type="match status" value="1"/>
</dbReference>
<keyword evidence="4" id="KW-0812">Transmembrane</keyword>
<accession>A0A7M7SV95</accession>
<dbReference type="Proteomes" id="UP000007110">
    <property type="component" value="Unassembled WGS sequence"/>
</dbReference>
<name>A0A7M7SV95_STRPU</name>
<dbReference type="GeneID" id="581792"/>
<comment type="similarity">
    <text evidence="1">Belongs to the UDP-glycosyltransferase family.</text>
</comment>
<dbReference type="InParanoid" id="A0A7M7SV95"/>
<dbReference type="OrthoDB" id="5835829at2759"/>
<dbReference type="InterPro" id="IPR050271">
    <property type="entry name" value="UDP-glycosyltransferase"/>
</dbReference>
<evidence type="ECO:0000313" key="6">
    <source>
        <dbReference type="Proteomes" id="UP000007110"/>
    </source>
</evidence>
<proteinExistence type="inferred from homology"/>
<keyword evidence="2" id="KW-0328">Glycosyltransferase</keyword>
<dbReference type="KEGG" id="spu:581792"/>
<dbReference type="Pfam" id="PF00201">
    <property type="entry name" value="UDPGT"/>
    <property type="match status" value="1"/>
</dbReference>
<feature type="transmembrane region" description="Helical" evidence="4">
    <location>
        <begin position="529"/>
        <end position="548"/>
    </location>
</feature>
<reference evidence="6" key="1">
    <citation type="submission" date="2015-02" db="EMBL/GenBank/DDBJ databases">
        <title>Genome sequencing for Strongylocentrotus purpuratus.</title>
        <authorList>
            <person name="Murali S."/>
            <person name="Liu Y."/>
            <person name="Vee V."/>
            <person name="English A."/>
            <person name="Wang M."/>
            <person name="Skinner E."/>
            <person name="Han Y."/>
            <person name="Muzny D.M."/>
            <person name="Worley K.C."/>
            <person name="Gibbs R.A."/>
        </authorList>
    </citation>
    <scope>NUCLEOTIDE SEQUENCE</scope>
</reference>
<keyword evidence="4" id="KW-0472">Membrane</keyword>
<dbReference type="PANTHER" id="PTHR48043">
    <property type="entry name" value="EG:EG0003.4 PROTEIN-RELATED"/>
    <property type="match status" value="1"/>
</dbReference>
<evidence type="ECO:0000256" key="1">
    <source>
        <dbReference type="ARBA" id="ARBA00009995"/>
    </source>
</evidence>
<dbReference type="InterPro" id="IPR002213">
    <property type="entry name" value="UDP_glucos_trans"/>
</dbReference>
<dbReference type="OMA" id="QFEIAPS"/>
<dbReference type="Gene3D" id="3.40.50.2000">
    <property type="entry name" value="Glycogen Phosphorylase B"/>
    <property type="match status" value="1"/>
</dbReference>
<evidence type="ECO:0000256" key="2">
    <source>
        <dbReference type="ARBA" id="ARBA00022676"/>
    </source>
</evidence>
<dbReference type="GO" id="GO:0008194">
    <property type="term" value="F:UDP-glycosyltransferase activity"/>
    <property type="evidence" value="ECO:0000318"/>
    <property type="project" value="GO_Central"/>
</dbReference>
<reference evidence="5" key="2">
    <citation type="submission" date="2021-01" db="UniProtKB">
        <authorList>
            <consortium name="EnsemblMetazoa"/>
        </authorList>
    </citation>
    <scope>IDENTIFICATION</scope>
</reference>
<dbReference type="AlphaFoldDB" id="A0A7M7SV95"/>
<evidence type="ECO:0000256" key="3">
    <source>
        <dbReference type="ARBA" id="ARBA00022679"/>
    </source>
</evidence>
<dbReference type="RefSeq" id="XP_030833961.1">
    <property type="nucleotide sequence ID" value="XM_030978101.1"/>
</dbReference>
<protein>
    <recommendedName>
        <fullName evidence="7">UDP-glycosyltransferases domain-containing protein</fullName>
    </recommendedName>
</protein>
<keyword evidence="6" id="KW-1185">Reference proteome</keyword>
<dbReference type="FunFam" id="3.40.50.2000:FF:000021">
    <property type="entry name" value="UDP-glucuronosyltransferase"/>
    <property type="match status" value="1"/>
</dbReference>
<dbReference type="CDD" id="cd03784">
    <property type="entry name" value="GT1_Gtf-like"/>
    <property type="match status" value="1"/>
</dbReference>
<dbReference type="FunCoup" id="A0A7M7SV95">
    <property type="interactions" value="164"/>
</dbReference>
<keyword evidence="3" id="KW-0808">Transferase</keyword>
<organism evidence="5 6">
    <name type="scientific">Strongylocentrotus purpuratus</name>
    <name type="common">Purple sea urchin</name>
    <dbReference type="NCBI Taxonomy" id="7668"/>
    <lineage>
        <taxon>Eukaryota</taxon>
        <taxon>Metazoa</taxon>
        <taxon>Echinodermata</taxon>
        <taxon>Eleutherozoa</taxon>
        <taxon>Echinozoa</taxon>
        <taxon>Echinoidea</taxon>
        <taxon>Euechinoidea</taxon>
        <taxon>Echinacea</taxon>
        <taxon>Camarodonta</taxon>
        <taxon>Echinidea</taxon>
        <taxon>Strongylocentrotidae</taxon>
        <taxon>Strongylocentrotus</taxon>
    </lineage>
</organism>
<dbReference type="EnsemblMetazoa" id="XM_030978101">
    <property type="protein sequence ID" value="XP_030833961"/>
    <property type="gene ID" value="LOC581792"/>
</dbReference>
<evidence type="ECO:0000313" key="5">
    <source>
        <dbReference type="EnsemblMetazoa" id="XP_030833961"/>
    </source>
</evidence>
<dbReference type="FunFam" id="3.40.50.2000:FF:000205">
    <property type="entry name" value="UDP-glucuronosyltransferase"/>
    <property type="match status" value="1"/>
</dbReference>
<keyword evidence="4" id="KW-1133">Transmembrane helix</keyword>
<evidence type="ECO:0000256" key="4">
    <source>
        <dbReference type="SAM" id="Phobius"/>
    </source>
</evidence>